<keyword evidence="1" id="KW-0812">Transmembrane</keyword>
<name>A0ABV6CK68_9RHOB</name>
<gene>
    <name evidence="2" type="ORF">ACFFIZ_12645</name>
</gene>
<proteinExistence type="predicted"/>
<dbReference type="Pfam" id="PF07332">
    <property type="entry name" value="Phage_holin_3_6"/>
    <property type="match status" value="1"/>
</dbReference>
<protein>
    <submittedName>
        <fullName evidence="2">Phage holin family protein</fullName>
    </submittedName>
</protein>
<organism evidence="2 3">
    <name type="scientific">Paracoccus rhizosphaerae</name>
    <dbReference type="NCBI Taxonomy" id="1133347"/>
    <lineage>
        <taxon>Bacteria</taxon>
        <taxon>Pseudomonadati</taxon>
        <taxon>Pseudomonadota</taxon>
        <taxon>Alphaproteobacteria</taxon>
        <taxon>Rhodobacterales</taxon>
        <taxon>Paracoccaceae</taxon>
        <taxon>Paracoccus</taxon>
    </lineage>
</organism>
<evidence type="ECO:0000256" key="1">
    <source>
        <dbReference type="SAM" id="Phobius"/>
    </source>
</evidence>
<feature type="transmembrane region" description="Helical" evidence="1">
    <location>
        <begin position="85"/>
        <end position="104"/>
    </location>
</feature>
<keyword evidence="3" id="KW-1185">Reference proteome</keyword>
<keyword evidence="1" id="KW-0472">Membrane</keyword>
<accession>A0ABV6CK68</accession>
<keyword evidence="1" id="KW-1133">Transmembrane helix</keyword>
<sequence>MSDPVRTDPAPRSEGPASLVSDVMRLSSDLVRKEIALAKAEVGQNLSRAGNAVGFIAVAGVIGLVTLNVLVAALVAALAETDLGPIWSAVIVGVVLALIAFILLKKGLNDLKLKSLMPTRTVDSVQRDAHAIKEAYHDK</sequence>
<evidence type="ECO:0000313" key="2">
    <source>
        <dbReference type="EMBL" id="MFC0201129.1"/>
    </source>
</evidence>
<dbReference type="InterPro" id="IPR009937">
    <property type="entry name" value="Phage_holin_3_6"/>
</dbReference>
<dbReference type="RefSeq" id="WP_265507044.1">
    <property type="nucleotide sequence ID" value="NZ_JAOTBE010000022.1"/>
</dbReference>
<comment type="caution">
    <text evidence="2">The sequence shown here is derived from an EMBL/GenBank/DDBJ whole genome shotgun (WGS) entry which is preliminary data.</text>
</comment>
<dbReference type="EMBL" id="JBHLWQ010000119">
    <property type="protein sequence ID" value="MFC0201129.1"/>
    <property type="molecule type" value="Genomic_DNA"/>
</dbReference>
<feature type="transmembrane region" description="Helical" evidence="1">
    <location>
        <begin position="53"/>
        <end position="79"/>
    </location>
</feature>
<dbReference type="Proteomes" id="UP001589795">
    <property type="component" value="Unassembled WGS sequence"/>
</dbReference>
<evidence type="ECO:0000313" key="3">
    <source>
        <dbReference type="Proteomes" id="UP001589795"/>
    </source>
</evidence>
<reference evidence="2 3" key="1">
    <citation type="submission" date="2024-09" db="EMBL/GenBank/DDBJ databases">
        <authorList>
            <person name="Sun Q."/>
            <person name="Mori K."/>
        </authorList>
    </citation>
    <scope>NUCLEOTIDE SEQUENCE [LARGE SCALE GENOMIC DNA]</scope>
    <source>
        <strain evidence="2 3">CCM 7904</strain>
    </source>
</reference>